<evidence type="ECO:0000313" key="2">
    <source>
        <dbReference type="EMBL" id="AVK06377.1"/>
    </source>
</evidence>
<reference evidence="2 3" key="1">
    <citation type="submission" date="2018-02" db="EMBL/GenBank/DDBJ databases">
        <title>FDA/CDC Antimicrobial Resistant Isolate Bank Genome Sequencing.</title>
        <authorList>
            <person name="Benahmed F.H."/>
            <person name="Lutgring J.D."/>
            <person name="Yoo B."/>
            <person name="Machado M."/>
            <person name="Brown A."/>
            <person name="McAllister G."/>
            <person name="Perry A."/>
            <person name="Halpin A.L."/>
            <person name="Vavikolanu K."/>
            <person name="Ott S."/>
            <person name="Zhao X."/>
            <person name="Tallon L.J."/>
            <person name="Sadzewicz L."/>
            <person name="Aluvathingal J."/>
            <person name="Nadendla S."/>
            <person name="Voskania-kordi A."/>
            <person name="Simonyan V."/>
            <person name="Patel J."/>
            <person name="Shawar R.M."/>
        </authorList>
    </citation>
    <scope>NUCLEOTIDE SEQUENCE [LARGE SCALE GENOMIC DNA]</scope>
    <source>
        <strain evidence="2 3">AR_0356</strain>
    </source>
</reference>
<name>A0A2R3IXM2_9PSED</name>
<protein>
    <submittedName>
        <fullName evidence="2">Uncharacterized protein</fullName>
    </submittedName>
</protein>
<accession>A0A2R3IXM2</accession>
<evidence type="ECO:0000313" key="3">
    <source>
        <dbReference type="Proteomes" id="UP000238390"/>
    </source>
</evidence>
<dbReference type="EMBL" id="CP027169">
    <property type="protein sequence ID" value="AVK06377.1"/>
    <property type="molecule type" value="Genomic_DNA"/>
</dbReference>
<keyword evidence="3" id="KW-1185">Reference proteome</keyword>
<proteinExistence type="predicted"/>
<feature type="region of interest" description="Disordered" evidence="1">
    <location>
        <begin position="1"/>
        <end position="22"/>
    </location>
</feature>
<gene>
    <name evidence="2" type="ORF">CSB93_6292</name>
</gene>
<dbReference type="AlphaFoldDB" id="A0A2R3IXM2"/>
<evidence type="ECO:0000256" key="1">
    <source>
        <dbReference type="SAM" id="MobiDB-lite"/>
    </source>
</evidence>
<organism evidence="2 3">
    <name type="scientific">Pseudomonas paraeruginosa</name>
    <dbReference type="NCBI Taxonomy" id="2994495"/>
    <lineage>
        <taxon>Bacteria</taxon>
        <taxon>Pseudomonadati</taxon>
        <taxon>Pseudomonadota</taxon>
        <taxon>Gammaproteobacteria</taxon>
        <taxon>Pseudomonadales</taxon>
        <taxon>Pseudomonadaceae</taxon>
        <taxon>Pseudomonas</taxon>
    </lineage>
</organism>
<sequence length="44" mass="4661">MPGHGGLQSSKMSKPASCRGCRGGTTARYIRRQCHTSITPLSQG</sequence>
<dbReference type="Proteomes" id="UP000238390">
    <property type="component" value="Chromosome"/>
</dbReference>